<dbReference type="Proteomes" id="UP001151760">
    <property type="component" value="Unassembled WGS sequence"/>
</dbReference>
<keyword evidence="4" id="KW-1185">Reference proteome</keyword>
<comment type="caution">
    <text evidence="3">The sequence shown here is derived from an EMBL/GenBank/DDBJ whole genome shotgun (WGS) entry which is preliminary data.</text>
</comment>
<dbReference type="GO" id="GO:0003964">
    <property type="term" value="F:RNA-directed DNA polymerase activity"/>
    <property type="evidence" value="ECO:0007669"/>
    <property type="project" value="UniProtKB-KW"/>
</dbReference>
<organism evidence="3 4">
    <name type="scientific">Tanacetum coccineum</name>
    <dbReference type="NCBI Taxonomy" id="301880"/>
    <lineage>
        <taxon>Eukaryota</taxon>
        <taxon>Viridiplantae</taxon>
        <taxon>Streptophyta</taxon>
        <taxon>Embryophyta</taxon>
        <taxon>Tracheophyta</taxon>
        <taxon>Spermatophyta</taxon>
        <taxon>Magnoliopsida</taxon>
        <taxon>eudicotyledons</taxon>
        <taxon>Gunneridae</taxon>
        <taxon>Pentapetalae</taxon>
        <taxon>asterids</taxon>
        <taxon>campanulids</taxon>
        <taxon>Asterales</taxon>
        <taxon>Asteraceae</taxon>
        <taxon>Asteroideae</taxon>
        <taxon>Anthemideae</taxon>
        <taxon>Anthemidinae</taxon>
        <taxon>Tanacetum</taxon>
    </lineage>
</organism>
<reference evidence="3" key="1">
    <citation type="journal article" date="2022" name="Int. J. Mol. Sci.">
        <title>Draft Genome of Tanacetum Coccineum: Genomic Comparison of Closely Related Tanacetum-Family Plants.</title>
        <authorList>
            <person name="Yamashiro T."/>
            <person name="Shiraishi A."/>
            <person name="Nakayama K."/>
            <person name="Satake H."/>
        </authorList>
    </citation>
    <scope>NUCLEOTIDE SEQUENCE</scope>
</reference>
<feature type="domain" description="Integrase catalytic" evidence="2">
    <location>
        <begin position="532"/>
        <end position="691"/>
    </location>
</feature>
<keyword evidence="3" id="KW-0808">Transferase</keyword>
<dbReference type="Pfam" id="PF13456">
    <property type="entry name" value="RVT_3"/>
    <property type="match status" value="1"/>
</dbReference>
<dbReference type="Pfam" id="PF17921">
    <property type="entry name" value="Integrase_H2C2"/>
    <property type="match status" value="1"/>
</dbReference>
<dbReference type="PANTHER" id="PTHR48475">
    <property type="entry name" value="RIBONUCLEASE H"/>
    <property type="match status" value="1"/>
</dbReference>
<name>A0ABQ5HAE8_9ASTR</name>
<evidence type="ECO:0000313" key="4">
    <source>
        <dbReference type="Proteomes" id="UP001151760"/>
    </source>
</evidence>
<feature type="domain" description="RNase H type-1" evidence="1">
    <location>
        <begin position="246"/>
        <end position="375"/>
    </location>
</feature>
<dbReference type="InterPro" id="IPR036397">
    <property type="entry name" value="RNaseH_sf"/>
</dbReference>
<proteinExistence type="predicted"/>
<sequence length="750" mass="85118">MVQSWQRVARQRITQTFSPESVISFPPLGEEDGTEGPMIIEAEMGGHCVHRMYVDGGSSSEILYEHCFNRFRPEVKNLMVPAAIPLVRFSGEIIWPLGQISLLVKIGDKEHSTSAWMNFMVVRSPSPYNGIIGRQGVAIHPEYPEQTIAIGSTLSEEGRKELCGLLRRHLDVFSWKPSYMTGVLRHVAEHRLNIREGCLPVRFELEEHDIQYIPRTSAKGQILADFIVERPKDKILDTPMEEVEELPNPWVLFTDGSSCVDGSGAGLLITNPEGIEFTYALRFRFNATNNEAEYEALVAGLRIARQMGIQNLQANVDSKLVANQVNGVYVAKESSMVKYLEKVKNLASTFQEFSIRQVPRGENKKADALSKIASTSFAHLSKQVLVEELREKSIDEQEILAVVEEEGHTWMTPIHEYLTEGILPEEKKKARAIRRKAGRYAVINETLYKKSFLGPWLWCVGPLQANYVLREIHEGSCSMHSGPRSVVAKALRSGYYWPTMHMDARNLIRECSDCLVHRPVPRNLQEKLTPITSPWPFYKWGIDIAGSFPEGPGKVKFLIVAMDYFTKWIEAKPMATITGAQIKKFIWDNVVCRFGLSRETVSDNEKQFRDNPFKYWCEKLSIRQCFVSVKHPQANGLVERANRSLGEGIKARLGEKNKNWVEEISHVLWAHRTMIKSSNGETPFALTYGAEAVIPVEIGMQTLRTMEVDVIKNNEALGISLDLLEEKREQAAIEETRSKAKMEKYYNARV</sequence>
<dbReference type="InterPro" id="IPR012337">
    <property type="entry name" value="RNaseH-like_sf"/>
</dbReference>
<protein>
    <submittedName>
        <fullName evidence="3">Reverse transcriptase domain-containing protein</fullName>
    </submittedName>
</protein>
<gene>
    <name evidence="3" type="ORF">Tco_1066558</name>
</gene>
<dbReference type="PROSITE" id="PS50879">
    <property type="entry name" value="RNASE_H_1"/>
    <property type="match status" value="1"/>
</dbReference>
<evidence type="ECO:0000259" key="2">
    <source>
        <dbReference type="PROSITE" id="PS50994"/>
    </source>
</evidence>
<dbReference type="Gene3D" id="1.10.340.70">
    <property type="match status" value="1"/>
</dbReference>
<dbReference type="SUPFAM" id="SSF53098">
    <property type="entry name" value="Ribonuclease H-like"/>
    <property type="match status" value="2"/>
</dbReference>
<dbReference type="PROSITE" id="PS50994">
    <property type="entry name" value="INTEGRASE"/>
    <property type="match status" value="1"/>
</dbReference>
<dbReference type="PANTHER" id="PTHR48475:SF2">
    <property type="entry name" value="RIBONUCLEASE H"/>
    <property type="match status" value="1"/>
</dbReference>
<dbReference type="InterPro" id="IPR041588">
    <property type="entry name" value="Integrase_H2C2"/>
</dbReference>
<dbReference type="Pfam" id="PF00665">
    <property type="entry name" value="rve"/>
    <property type="match status" value="1"/>
</dbReference>
<keyword evidence="3" id="KW-0695">RNA-directed DNA polymerase</keyword>
<keyword evidence="3" id="KW-0548">Nucleotidyltransferase</keyword>
<reference evidence="3" key="2">
    <citation type="submission" date="2022-01" db="EMBL/GenBank/DDBJ databases">
        <authorList>
            <person name="Yamashiro T."/>
            <person name="Shiraishi A."/>
            <person name="Satake H."/>
            <person name="Nakayama K."/>
        </authorList>
    </citation>
    <scope>NUCLEOTIDE SEQUENCE</scope>
</reference>
<evidence type="ECO:0000259" key="1">
    <source>
        <dbReference type="PROSITE" id="PS50879"/>
    </source>
</evidence>
<dbReference type="InterPro" id="IPR001584">
    <property type="entry name" value="Integrase_cat-core"/>
</dbReference>
<evidence type="ECO:0000313" key="3">
    <source>
        <dbReference type="EMBL" id="GJT84841.1"/>
    </source>
</evidence>
<accession>A0ABQ5HAE8</accession>
<dbReference type="InterPro" id="IPR002156">
    <property type="entry name" value="RNaseH_domain"/>
</dbReference>
<dbReference type="Gene3D" id="3.30.420.10">
    <property type="entry name" value="Ribonuclease H-like superfamily/Ribonuclease H"/>
    <property type="match status" value="2"/>
</dbReference>
<dbReference type="CDD" id="cd09279">
    <property type="entry name" value="RNase_HI_like"/>
    <property type="match status" value="1"/>
</dbReference>
<dbReference type="EMBL" id="BQNB010019394">
    <property type="protein sequence ID" value="GJT84841.1"/>
    <property type="molecule type" value="Genomic_DNA"/>
</dbReference>